<dbReference type="InterPro" id="IPR023485">
    <property type="entry name" value="Ptyr_pPase"/>
</dbReference>
<dbReference type="Proteomes" id="UP000192738">
    <property type="component" value="Unassembled WGS sequence"/>
</dbReference>
<dbReference type="AlphaFoldDB" id="A0A1W1YFA5"/>
<evidence type="ECO:0000313" key="4">
    <source>
        <dbReference type="Proteomes" id="UP000192738"/>
    </source>
</evidence>
<dbReference type="STRING" id="112901.SAMN04488500_101286"/>
<evidence type="ECO:0000256" key="1">
    <source>
        <dbReference type="ARBA" id="ARBA00022849"/>
    </source>
</evidence>
<evidence type="ECO:0000259" key="2">
    <source>
        <dbReference type="SMART" id="SM00226"/>
    </source>
</evidence>
<dbReference type="EMBL" id="FWXI01000001">
    <property type="protein sequence ID" value="SMC34822.1"/>
    <property type="molecule type" value="Genomic_DNA"/>
</dbReference>
<accession>A0A1W1YFA5</accession>
<keyword evidence="4" id="KW-1185">Reference proteome</keyword>
<dbReference type="Pfam" id="PF01451">
    <property type="entry name" value="LMWPc"/>
    <property type="match status" value="1"/>
</dbReference>
<protein>
    <submittedName>
        <fullName evidence="3">Arsenate reductase</fullName>
    </submittedName>
</protein>
<keyword evidence="1" id="KW-0059">Arsenical resistance</keyword>
<sequence>MKKLKVVIICTQNSARSQMAEAFFKKYGEDIIEVYSAGLEPTIVNPYAIRVMQEIGVDISGQRSKGVKEYLGKMSFGYVIAVCKKAEDRCPVIFPGVRTLLAWPFDDPAAVEGSEEEKLQQFRQVRDAIEAKVKDWTIDYRNSI</sequence>
<reference evidence="3 4" key="1">
    <citation type="submission" date="2017-04" db="EMBL/GenBank/DDBJ databases">
        <authorList>
            <person name="Afonso C.L."/>
            <person name="Miller P.J."/>
            <person name="Scott M.A."/>
            <person name="Spackman E."/>
            <person name="Goraichik I."/>
            <person name="Dimitrov K.M."/>
            <person name="Suarez D.L."/>
            <person name="Swayne D.E."/>
        </authorList>
    </citation>
    <scope>NUCLEOTIDE SEQUENCE [LARGE SCALE GENOMIC DNA]</scope>
    <source>
        <strain evidence="3 4">DSM 5090</strain>
    </source>
</reference>
<dbReference type="InterPro" id="IPR036196">
    <property type="entry name" value="Ptyr_pPase_sf"/>
</dbReference>
<dbReference type="OrthoDB" id="9784339at2"/>
<dbReference type="PANTHER" id="PTHR43428">
    <property type="entry name" value="ARSENATE REDUCTASE"/>
    <property type="match status" value="1"/>
</dbReference>
<dbReference type="PANTHER" id="PTHR43428:SF1">
    <property type="entry name" value="ARSENATE REDUCTASE"/>
    <property type="match status" value="1"/>
</dbReference>
<proteinExistence type="predicted"/>
<dbReference type="GO" id="GO:0046685">
    <property type="term" value="P:response to arsenic-containing substance"/>
    <property type="evidence" value="ECO:0007669"/>
    <property type="project" value="UniProtKB-KW"/>
</dbReference>
<dbReference type="RefSeq" id="WP_084573799.1">
    <property type="nucleotide sequence ID" value="NZ_CP155572.1"/>
</dbReference>
<dbReference type="SMART" id="SM00226">
    <property type="entry name" value="LMWPc"/>
    <property type="match status" value="1"/>
</dbReference>
<dbReference type="Gene3D" id="3.40.50.2300">
    <property type="match status" value="1"/>
</dbReference>
<dbReference type="SUPFAM" id="SSF52788">
    <property type="entry name" value="Phosphotyrosine protein phosphatases I"/>
    <property type="match status" value="1"/>
</dbReference>
<name>A0A1W1YFA5_9FIRM</name>
<dbReference type="CDD" id="cd16345">
    <property type="entry name" value="LMWP_ArsC"/>
    <property type="match status" value="1"/>
</dbReference>
<organism evidence="3 4">
    <name type="scientific">Sporomusa malonica</name>
    <dbReference type="NCBI Taxonomy" id="112901"/>
    <lineage>
        <taxon>Bacteria</taxon>
        <taxon>Bacillati</taxon>
        <taxon>Bacillota</taxon>
        <taxon>Negativicutes</taxon>
        <taxon>Selenomonadales</taxon>
        <taxon>Sporomusaceae</taxon>
        <taxon>Sporomusa</taxon>
    </lineage>
</organism>
<feature type="domain" description="Phosphotyrosine protein phosphatase I" evidence="2">
    <location>
        <begin position="4"/>
        <end position="139"/>
    </location>
</feature>
<gene>
    <name evidence="3" type="ORF">SAMN04488500_101286</name>
</gene>
<evidence type="ECO:0000313" key="3">
    <source>
        <dbReference type="EMBL" id="SMC34822.1"/>
    </source>
</evidence>